<proteinExistence type="predicted"/>
<dbReference type="GO" id="GO:1990904">
    <property type="term" value="C:ribonucleoprotein complex"/>
    <property type="evidence" value="ECO:0007669"/>
    <property type="project" value="UniProtKB-UniRule"/>
</dbReference>
<accession>A0A183SCA8</accession>
<sequence length="127" mass="14461">MHHFPYHCISSKKARTAGEEWMLTGPLEYVSPIEVEVVTVRKAIPLDENEGIYVRDNRSGQVRAVIGSIYLLNQDEELWPKKLSPVVEKILRANKDPQGERADYRKKGGDGEEEERDPTRVSVSTLI</sequence>
<gene>
    <name evidence="4" type="ORF">SSLN_LOCUS1856</name>
</gene>
<evidence type="ECO:0000313" key="4">
    <source>
        <dbReference type="EMBL" id="VDL88241.1"/>
    </source>
</evidence>
<dbReference type="PANTHER" id="PTHR14165">
    <property type="entry name" value="MAJOR VAULT PROTEIN"/>
    <property type="match status" value="1"/>
</dbReference>
<dbReference type="InterPro" id="IPR041136">
    <property type="entry name" value="Vault_4"/>
</dbReference>
<dbReference type="GO" id="GO:0005634">
    <property type="term" value="C:nucleus"/>
    <property type="evidence" value="ECO:0007669"/>
    <property type="project" value="TreeGrafter"/>
</dbReference>
<evidence type="ECO:0000313" key="5">
    <source>
        <dbReference type="Proteomes" id="UP000275846"/>
    </source>
</evidence>
<dbReference type="PANTHER" id="PTHR14165:SF3">
    <property type="entry name" value="MAJOR VAULT PROTEIN"/>
    <property type="match status" value="1"/>
</dbReference>
<dbReference type="OrthoDB" id="6125719at2759"/>
<keyword evidence="1" id="KW-0687">Ribonucleoprotein</keyword>
<evidence type="ECO:0000313" key="6">
    <source>
        <dbReference type="WBParaSite" id="SSLN_0000192401-mRNA-1"/>
    </source>
</evidence>
<feature type="region of interest" description="Disordered" evidence="2">
    <location>
        <begin position="92"/>
        <end position="127"/>
    </location>
</feature>
<dbReference type="PROSITE" id="PS51224">
    <property type="entry name" value="MVP"/>
    <property type="match status" value="1"/>
</dbReference>
<keyword evidence="5" id="KW-1185">Reference proteome</keyword>
<evidence type="ECO:0000256" key="2">
    <source>
        <dbReference type="SAM" id="MobiDB-lite"/>
    </source>
</evidence>
<dbReference type="InterPro" id="IPR002499">
    <property type="entry name" value="Vault_N"/>
</dbReference>
<feature type="domain" description="Major vault protein repeat" evidence="3">
    <location>
        <begin position="43"/>
        <end position="101"/>
    </location>
</feature>
<dbReference type="InterPro" id="IPR039059">
    <property type="entry name" value="MVP"/>
</dbReference>
<comment type="subcellular location">
    <subcellularLocation>
        <location evidence="1">Cytoplasm</location>
    </subcellularLocation>
</comment>
<dbReference type="EMBL" id="UYSU01008274">
    <property type="protein sequence ID" value="VDL88241.1"/>
    <property type="molecule type" value="Genomic_DNA"/>
</dbReference>
<feature type="repeat" description="MVP" evidence="1">
    <location>
        <begin position="1"/>
        <end position="47"/>
    </location>
</feature>
<dbReference type="Proteomes" id="UP000275846">
    <property type="component" value="Unassembled WGS sequence"/>
</dbReference>
<evidence type="ECO:0000256" key="1">
    <source>
        <dbReference type="PROSITE-ProRule" id="PRU00571"/>
    </source>
</evidence>
<dbReference type="InterPro" id="IPR043023">
    <property type="entry name" value="MVP_rep_sf"/>
</dbReference>
<evidence type="ECO:0000259" key="3">
    <source>
        <dbReference type="Pfam" id="PF17796"/>
    </source>
</evidence>
<dbReference type="Gene3D" id="2.30.30.620">
    <property type="match status" value="1"/>
</dbReference>
<name>A0A183SCA8_SCHSO</name>
<dbReference type="GO" id="GO:0005737">
    <property type="term" value="C:cytoplasm"/>
    <property type="evidence" value="ECO:0007669"/>
    <property type="project" value="UniProtKB-SubCell"/>
</dbReference>
<reference evidence="6" key="1">
    <citation type="submission" date="2016-06" db="UniProtKB">
        <authorList>
            <consortium name="WormBaseParasite"/>
        </authorList>
    </citation>
    <scope>IDENTIFICATION</scope>
</reference>
<reference evidence="4 5" key="2">
    <citation type="submission" date="2018-11" db="EMBL/GenBank/DDBJ databases">
        <authorList>
            <consortium name="Pathogen Informatics"/>
        </authorList>
    </citation>
    <scope>NUCLEOTIDE SEQUENCE [LARGE SCALE GENOMIC DNA]</scope>
    <source>
        <strain evidence="4 5">NST_G2</strain>
    </source>
</reference>
<keyword evidence="1" id="KW-0963">Cytoplasm</keyword>
<dbReference type="AlphaFoldDB" id="A0A183SCA8"/>
<dbReference type="Gene3D" id="2.30.30.550">
    <property type="entry name" value="Major Vault Protein repeat"/>
    <property type="match status" value="1"/>
</dbReference>
<dbReference type="Pfam" id="PF17796">
    <property type="entry name" value="Vault_4"/>
    <property type="match status" value="1"/>
</dbReference>
<feature type="compositionally biased region" description="Basic and acidic residues" evidence="2">
    <location>
        <begin position="92"/>
        <end position="110"/>
    </location>
</feature>
<dbReference type="WBParaSite" id="SSLN_0000192401-mRNA-1">
    <property type="protein sequence ID" value="SSLN_0000192401-mRNA-1"/>
    <property type="gene ID" value="SSLN_0000192401"/>
</dbReference>
<protein>
    <submittedName>
        <fullName evidence="6">Vault_4 domain-containing protein</fullName>
    </submittedName>
</protein>
<dbReference type="STRING" id="70667.A0A183SCA8"/>
<organism evidence="6">
    <name type="scientific">Schistocephalus solidus</name>
    <name type="common">Tapeworm</name>
    <dbReference type="NCBI Taxonomy" id="70667"/>
    <lineage>
        <taxon>Eukaryota</taxon>
        <taxon>Metazoa</taxon>
        <taxon>Spiralia</taxon>
        <taxon>Lophotrochozoa</taxon>
        <taxon>Platyhelminthes</taxon>
        <taxon>Cestoda</taxon>
        <taxon>Eucestoda</taxon>
        <taxon>Diphyllobothriidea</taxon>
        <taxon>Diphyllobothriidae</taxon>
        <taxon>Schistocephalus</taxon>
    </lineage>
</organism>